<gene>
    <name evidence="1" type="ORF">F1189_15365</name>
</gene>
<reference evidence="1 2" key="1">
    <citation type="submission" date="2019-09" db="EMBL/GenBank/DDBJ databases">
        <title>Genome sequence of Rhodovastum atsumiense, a diverse member of the Acetobacteraceae family of non-sulfur purple photosynthetic bacteria.</title>
        <authorList>
            <person name="Meyer T."/>
            <person name="Kyndt J."/>
        </authorList>
    </citation>
    <scope>NUCLEOTIDE SEQUENCE [LARGE SCALE GENOMIC DNA]</scope>
    <source>
        <strain evidence="1 2">DSM 21279</strain>
    </source>
</reference>
<protein>
    <submittedName>
        <fullName evidence="1">Uncharacterized protein</fullName>
    </submittedName>
</protein>
<comment type="caution">
    <text evidence="1">The sequence shown here is derived from an EMBL/GenBank/DDBJ whole genome shotgun (WGS) entry which is preliminary data.</text>
</comment>
<keyword evidence="2" id="KW-1185">Reference proteome</keyword>
<evidence type="ECO:0000313" key="2">
    <source>
        <dbReference type="Proteomes" id="UP000325255"/>
    </source>
</evidence>
<dbReference type="Proteomes" id="UP000325255">
    <property type="component" value="Unassembled WGS sequence"/>
</dbReference>
<name>A0A5M6ISM7_9PROT</name>
<proteinExistence type="predicted"/>
<dbReference type="AlphaFoldDB" id="A0A5M6ISM7"/>
<evidence type="ECO:0000313" key="1">
    <source>
        <dbReference type="EMBL" id="KAA5611324.1"/>
    </source>
</evidence>
<dbReference type="EMBL" id="VWPK01000022">
    <property type="protein sequence ID" value="KAA5611324.1"/>
    <property type="molecule type" value="Genomic_DNA"/>
</dbReference>
<accession>A0A5M6ISM7</accession>
<dbReference type="RefSeq" id="WP_150041702.1">
    <property type="nucleotide sequence ID" value="NZ_OW485601.1"/>
</dbReference>
<organism evidence="1 2">
    <name type="scientific">Rhodovastum atsumiense</name>
    <dbReference type="NCBI Taxonomy" id="504468"/>
    <lineage>
        <taxon>Bacteria</taxon>
        <taxon>Pseudomonadati</taxon>
        <taxon>Pseudomonadota</taxon>
        <taxon>Alphaproteobacteria</taxon>
        <taxon>Acetobacterales</taxon>
        <taxon>Acetobacteraceae</taxon>
        <taxon>Rhodovastum</taxon>
    </lineage>
</organism>
<sequence>MTLERTCAESTPDAIEAARLRHAADDAADPQTRALLLKLAAANEAAARDGHVAAAANQNDAAEPAGLLRRAWSRLAEKRSGQVAARRLRDDRAAMIRTGG</sequence>